<evidence type="ECO:0000313" key="2">
    <source>
        <dbReference type="EMBL" id="KAK1312005.1"/>
    </source>
</evidence>
<dbReference type="Pfam" id="PF00078">
    <property type="entry name" value="RVT_1"/>
    <property type="match status" value="1"/>
</dbReference>
<keyword evidence="3" id="KW-1185">Reference proteome</keyword>
<dbReference type="InterPro" id="IPR000477">
    <property type="entry name" value="RT_dom"/>
</dbReference>
<protein>
    <recommendedName>
        <fullName evidence="1">Reverse transcriptase domain-containing protein</fullName>
    </recommendedName>
</protein>
<feature type="domain" description="Reverse transcriptase" evidence="1">
    <location>
        <begin position="18"/>
        <end position="115"/>
    </location>
</feature>
<dbReference type="AlphaFoldDB" id="A0AAV9EEF5"/>
<organism evidence="2 3">
    <name type="scientific">Acorus calamus</name>
    <name type="common">Sweet flag</name>
    <dbReference type="NCBI Taxonomy" id="4465"/>
    <lineage>
        <taxon>Eukaryota</taxon>
        <taxon>Viridiplantae</taxon>
        <taxon>Streptophyta</taxon>
        <taxon>Embryophyta</taxon>
        <taxon>Tracheophyta</taxon>
        <taxon>Spermatophyta</taxon>
        <taxon>Magnoliopsida</taxon>
        <taxon>Liliopsida</taxon>
        <taxon>Acoraceae</taxon>
        <taxon>Acorus</taxon>
    </lineage>
</organism>
<evidence type="ECO:0000313" key="3">
    <source>
        <dbReference type="Proteomes" id="UP001180020"/>
    </source>
</evidence>
<proteinExistence type="predicted"/>
<dbReference type="Proteomes" id="UP001180020">
    <property type="component" value="Unassembled WGS sequence"/>
</dbReference>
<dbReference type="SUPFAM" id="SSF56672">
    <property type="entry name" value="DNA/RNA polymerases"/>
    <property type="match status" value="1"/>
</dbReference>
<dbReference type="InterPro" id="IPR043502">
    <property type="entry name" value="DNA/RNA_pol_sf"/>
</dbReference>
<reference evidence="2" key="1">
    <citation type="journal article" date="2023" name="Nat. Commun.">
        <title>Diploid and tetraploid genomes of Acorus and the evolution of monocots.</title>
        <authorList>
            <person name="Ma L."/>
            <person name="Liu K.W."/>
            <person name="Li Z."/>
            <person name="Hsiao Y.Y."/>
            <person name="Qi Y."/>
            <person name="Fu T."/>
            <person name="Tang G.D."/>
            <person name="Zhang D."/>
            <person name="Sun W.H."/>
            <person name="Liu D.K."/>
            <person name="Li Y."/>
            <person name="Chen G.Z."/>
            <person name="Liu X.D."/>
            <person name="Liao X.Y."/>
            <person name="Jiang Y.T."/>
            <person name="Yu X."/>
            <person name="Hao Y."/>
            <person name="Huang J."/>
            <person name="Zhao X.W."/>
            <person name="Ke S."/>
            <person name="Chen Y.Y."/>
            <person name="Wu W.L."/>
            <person name="Hsu J.L."/>
            <person name="Lin Y.F."/>
            <person name="Huang M.D."/>
            <person name="Li C.Y."/>
            <person name="Huang L."/>
            <person name="Wang Z.W."/>
            <person name="Zhao X."/>
            <person name="Zhong W.Y."/>
            <person name="Peng D.H."/>
            <person name="Ahmad S."/>
            <person name="Lan S."/>
            <person name="Zhang J.S."/>
            <person name="Tsai W.C."/>
            <person name="Van de Peer Y."/>
            <person name="Liu Z.J."/>
        </authorList>
    </citation>
    <scope>NUCLEOTIDE SEQUENCE</scope>
    <source>
        <strain evidence="2">CP</strain>
    </source>
</reference>
<comment type="caution">
    <text evidence="2">The sequence shown here is derived from an EMBL/GenBank/DDBJ whole genome shotgun (WGS) entry which is preliminary data.</text>
</comment>
<evidence type="ECO:0000259" key="1">
    <source>
        <dbReference type="Pfam" id="PF00078"/>
    </source>
</evidence>
<reference evidence="2" key="2">
    <citation type="submission" date="2023-06" db="EMBL/GenBank/DDBJ databases">
        <authorList>
            <person name="Ma L."/>
            <person name="Liu K.-W."/>
            <person name="Li Z."/>
            <person name="Hsiao Y.-Y."/>
            <person name="Qi Y."/>
            <person name="Fu T."/>
            <person name="Tang G."/>
            <person name="Zhang D."/>
            <person name="Sun W.-H."/>
            <person name="Liu D.-K."/>
            <person name="Li Y."/>
            <person name="Chen G.-Z."/>
            <person name="Liu X.-D."/>
            <person name="Liao X.-Y."/>
            <person name="Jiang Y.-T."/>
            <person name="Yu X."/>
            <person name="Hao Y."/>
            <person name="Huang J."/>
            <person name="Zhao X.-W."/>
            <person name="Ke S."/>
            <person name="Chen Y.-Y."/>
            <person name="Wu W.-L."/>
            <person name="Hsu J.-L."/>
            <person name="Lin Y.-F."/>
            <person name="Huang M.-D."/>
            <person name="Li C.-Y."/>
            <person name="Huang L."/>
            <person name="Wang Z.-W."/>
            <person name="Zhao X."/>
            <person name="Zhong W.-Y."/>
            <person name="Peng D.-H."/>
            <person name="Ahmad S."/>
            <person name="Lan S."/>
            <person name="Zhang J.-S."/>
            <person name="Tsai W.-C."/>
            <person name="Van De Peer Y."/>
            <person name="Liu Z.-J."/>
        </authorList>
    </citation>
    <scope>NUCLEOTIDE SEQUENCE</scope>
    <source>
        <strain evidence="2">CP</strain>
        <tissue evidence="2">Leaves</tissue>
    </source>
</reference>
<dbReference type="EMBL" id="JAUJYO010000007">
    <property type="protein sequence ID" value="KAK1312005.1"/>
    <property type="molecule type" value="Genomic_DNA"/>
</dbReference>
<dbReference type="PANTHER" id="PTHR19446">
    <property type="entry name" value="REVERSE TRANSCRIPTASES"/>
    <property type="match status" value="1"/>
</dbReference>
<accession>A0AAV9EEF5</accession>
<sequence>MATRMKEDGFVVAQEIIAALYKDKRSGVALKLDFAKAYDSIHRDFLYQVLAQHGFEDQWIGMLKKCLDSVHGLVLLNGVPYGFFPLNRGLRQGDPLSPILFIYVANALARMCNAAMRGGWYHGLASTADGNRRQMRMPGRPVYYLLLRAGVRSSA</sequence>
<gene>
    <name evidence="2" type="ORF">QJS10_CPA07g00725</name>
</gene>
<name>A0AAV9EEF5_ACOCL</name>